<proteinExistence type="predicted"/>
<evidence type="ECO:0000313" key="1">
    <source>
        <dbReference type="EMBL" id="KAI3729460.1"/>
    </source>
</evidence>
<reference evidence="2" key="1">
    <citation type="journal article" date="2022" name="Mol. Ecol. Resour.">
        <title>The genomes of chicory, endive, great burdock and yacon provide insights into Asteraceae palaeo-polyploidization history and plant inulin production.</title>
        <authorList>
            <person name="Fan W."/>
            <person name="Wang S."/>
            <person name="Wang H."/>
            <person name="Wang A."/>
            <person name="Jiang F."/>
            <person name="Liu H."/>
            <person name="Zhao H."/>
            <person name="Xu D."/>
            <person name="Zhang Y."/>
        </authorList>
    </citation>
    <scope>NUCLEOTIDE SEQUENCE [LARGE SCALE GENOMIC DNA]</scope>
    <source>
        <strain evidence="2">cv. Niubang</strain>
    </source>
</reference>
<comment type="caution">
    <text evidence="1">The sequence shown here is derived from an EMBL/GenBank/DDBJ whole genome shotgun (WGS) entry which is preliminary data.</text>
</comment>
<dbReference type="EMBL" id="CM042051">
    <property type="protein sequence ID" value="KAI3729460.1"/>
    <property type="molecule type" value="Genomic_DNA"/>
</dbReference>
<reference evidence="1 2" key="2">
    <citation type="journal article" date="2022" name="Mol. Ecol. Resour.">
        <title>The genomes of chicory, endive, great burdock and yacon provide insights into Asteraceae paleo-polyploidization history and plant inulin production.</title>
        <authorList>
            <person name="Fan W."/>
            <person name="Wang S."/>
            <person name="Wang H."/>
            <person name="Wang A."/>
            <person name="Jiang F."/>
            <person name="Liu H."/>
            <person name="Zhao H."/>
            <person name="Xu D."/>
            <person name="Zhang Y."/>
        </authorList>
    </citation>
    <scope>NUCLEOTIDE SEQUENCE [LARGE SCALE GENOMIC DNA]</scope>
    <source>
        <strain evidence="2">cv. Niubang</strain>
    </source>
</reference>
<accession>A0ACB9C5F9</accession>
<sequence length="93" mass="10435">MNTSSVPVQCIGCAFSITQVKPIFILVQIQTNSSLQKKSPAPTCPYLYLDLGLSFSIIDFPRSKKKAIRCSPRSSFELVNKHQGLEIYSNTFY</sequence>
<organism evidence="1 2">
    <name type="scientific">Arctium lappa</name>
    <name type="common">Greater burdock</name>
    <name type="synonym">Lappa major</name>
    <dbReference type="NCBI Taxonomy" id="4217"/>
    <lineage>
        <taxon>Eukaryota</taxon>
        <taxon>Viridiplantae</taxon>
        <taxon>Streptophyta</taxon>
        <taxon>Embryophyta</taxon>
        <taxon>Tracheophyta</taxon>
        <taxon>Spermatophyta</taxon>
        <taxon>Magnoliopsida</taxon>
        <taxon>eudicotyledons</taxon>
        <taxon>Gunneridae</taxon>
        <taxon>Pentapetalae</taxon>
        <taxon>asterids</taxon>
        <taxon>campanulids</taxon>
        <taxon>Asterales</taxon>
        <taxon>Asteraceae</taxon>
        <taxon>Carduoideae</taxon>
        <taxon>Cardueae</taxon>
        <taxon>Arctiinae</taxon>
        <taxon>Arctium</taxon>
    </lineage>
</organism>
<keyword evidence="2" id="KW-1185">Reference proteome</keyword>
<gene>
    <name evidence="1" type="ORF">L6452_18120</name>
</gene>
<name>A0ACB9C5F9_ARCLA</name>
<protein>
    <submittedName>
        <fullName evidence="1">Uncharacterized protein</fullName>
    </submittedName>
</protein>
<evidence type="ECO:0000313" key="2">
    <source>
        <dbReference type="Proteomes" id="UP001055879"/>
    </source>
</evidence>
<dbReference type="Proteomes" id="UP001055879">
    <property type="component" value="Linkage Group LG05"/>
</dbReference>